<keyword evidence="3" id="KW-0808">Transferase</keyword>
<evidence type="ECO:0000313" key="11">
    <source>
        <dbReference type="Proteomes" id="UP000758701"/>
    </source>
</evidence>
<dbReference type="CDD" id="cd13690">
    <property type="entry name" value="PBP2_GluB"/>
    <property type="match status" value="1"/>
</dbReference>
<evidence type="ECO:0000256" key="1">
    <source>
        <dbReference type="ARBA" id="ARBA00012513"/>
    </source>
</evidence>
<sequence>MHNEDGFDRGDGGSGRRPEDRWTGGRTPVPEPGATQEWTEPPSHDGPSVPHAVIEDRYELLEPVGSGGMGEVWKAYDRRLRRFVAVKGLLDRSVTTPDTQKAAVQRARREAEALAKIEHQNVVTVHDQIETADQVWIVMKLLEAPSLADLLSRDRVLGVPRAADIGLQMAHGLRAVHEASVLHRDVKPGNVLVRDGGQVVLVDFGIATFEGADRVTRHGGVIGTPPYLAPELFAPDSPGPTPASDLWALGVTLYEMVEGRLPFGGGEAWEVQANIRQSPEPVLRYAGPLSPVIQGLLVTDPDSRLDAASVEVMLQEVLAEPGAPTPARTATPAHSPTARSTPSAASRPASAASGPAPATPSSEAAPPESPPTASRGGRGRFRGWKAAAAAVVCAALLASGGWLLASQGDSGGGQADAAGERGAAGGDAQKAWEQWRSATKRLTIGAKEDQPGLSFHNKDTDVWSGFDIDIAYALAEKLGYGKDDVDFYAVTTGNRASRLKNGDVDLVVASYSMTTEREKQDDIRFVGPYYKAGSSLLVRKNSARYDLDEAVDVKRNHVEVCTARDSTYADKLKEEGYATGKWQPDSYRECVDRLLDRKSSVYAVASDDVLLAGYAKDDPAHLKLLPSGAGTEPYGVAMRKDDPLLRSKVCAGLREILAGEEWPEMYMKDLAPLTGRKTAPSRPELRPCSG</sequence>
<gene>
    <name evidence="10" type="ORF">KVH32_02560</name>
</gene>
<evidence type="ECO:0000256" key="2">
    <source>
        <dbReference type="ARBA" id="ARBA00022527"/>
    </source>
</evidence>
<dbReference type="InterPro" id="IPR001638">
    <property type="entry name" value="Solute-binding_3/MltF_N"/>
</dbReference>
<dbReference type="Pfam" id="PF00069">
    <property type="entry name" value="Pkinase"/>
    <property type="match status" value="1"/>
</dbReference>
<dbReference type="EC" id="2.7.11.1" evidence="1"/>
<feature type="region of interest" description="Disordered" evidence="8">
    <location>
        <begin position="1"/>
        <end position="50"/>
    </location>
</feature>
<dbReference type="RefSeq" id="WP_031046376.1">
    <property type="nucleotide sequence ID" value="NZ_JAHSST010000001.1"/>
</dbReference>
<feature type="compositionally biased region" description="Basic and acidic residues" evidence="8">
    <location>
        <begin position="1"/>
        <end position="23"/>
    </location>
</feature>
<dbReference type="PROSITE" id="PS50011">
    <property type="entry name" value="PROTEIN_KINASE_DOM"/>
    <property type="match status" value="1"/>
</dbReference>
<dbReference type="SMART" id="SM00220">
    <property type="entry name" value="S_TKc"/>
    <property type="match status" value="1"/>
</dbReference>
<dbReference type="SUPFAM" id="SSF53850">
    <property type="entry name" value="Periplasmic binding protein-like II"/>
    <property type="match status" value="1"/>
</dbReference>
<dbReference type="Gene3D" id="1.10.510.10">
    <property type="entry name" value="Transferase(Phosphotransferase) domain 1"/>
    <property type="match status" value="1"/>
</dbReference>
<dbReference type="InterPro" id="IPR008271">
    <property type="entry name" value="Ser/Thr_kinase_AS"/>
</dbReference>
<keyword evidence="11" id="KW-1185">Reference proteome</keyword>
<proteinExistence type="predicted"/>
<keyword evidence="4 7" id="KW-0547">Nucleotide-binding</keyword>
<dbReference type="PROSITE" id="PS00107">
    <property type="entry name" value="PROTEIN_KINASE_ATP"/>
    <property type="match status" value="1"/>
</dbReference>
<evidence type="ECO:0000256" key="8">
    <source>
        <dbReference type="SAM" id="MobiDB-lite"/>
    </source>
</evidence>
<dbReference type="PROSITE" id="PS00108">
    <property type="entry name" value="PROTEIN_KINASE_ST"/>
    <property type="match status" value="1"/>
</dbReference>
<dbReference type="InterPro" id="IPR000719">
    <property type="entry name" value="Prot_kinase_dom"/>
</dbReference>
<name>A0ABS7VY17_STROV</name>
<keyword evidence="6 7" id="KW-0067">ATP-binding</keyword>
<feature type="domain" description="Protein kinase" evidence="9">
    <location>
        <begin position="58"/>
        <end position="318"/>
    </location>
</feature>
<dbReference type="EMBL" id="JAHSTP010000001">
    <property type="protein sequence ID" value="MBZ6150048.1"/>
    <property type="molecule type" value="Genomic_DNA"/>
</dbReference>
<dbReference type="InterPro" id="IPR011009">
    <property type="entry name" value="Kinase-like_dom_sf"/>
</dbReference>
<evidence type="ECO:0000256" key="5">
    <source>
        <dbReference type="ARBA" id="ARBA00022777"/>
    </source>
</evidence>
<keyword evidence="2" id="KW-0723">Serine/threonine-protein kinase</keyword>
<protein>
    <recommendedName>
        <fullName evidence="1">non-specific serine/threonine protein kinase</fullName>
        <ecNumber evidence="1">2.7.11.1</ecNumber>
    </recommendedName>
</protein>
<feature type="region of interest" description="Disordered" evidence="8">
    <location>
        <begin position="319"/>
        <end position="379"/>
    </location>
</feature>
<dbReference type="PANTHER" id="PTHR43289">
    <property type="entry name" value="MITOGEN-ACTIVATED PROTEIN KINASE KINASE KINASE 20-RELATED"/>
    <property type="match status" value="1"/>
</dbReference>
<dbReference type="Proteomes" id="UP000758701">
    <property type="component" value="Unassembled WGS sequence"/>
</dbReference>
<evidence type="ECO:0000256" key="4">
    <source>
        <dbReference type="ARBA" id="ARBA00022741"/>
    </source>
</evidence>
<keyword evidence="5" id="KW-0418">Kinase</keyword>
<comment type="caution">
    <text evidence="10">The sequence shown here is derived from an EMBL/GenBank/DDBJ whole genome shotgun (WGS) entry which is preliminary data.</text>
</comment>
<feature type="binding site" evidence="7">
    <location>
        <position position="87"/>
    </location>
    <ligand>
        <name>ATP</name>
        <dbReference type="ChEBI" id="CHEBI:30616"/>
    </ligand>
</feature>
<evidence type="ECO:0000313" key="10">
    <source>
        <dbReference type="EMBL" id="MBZ6150048.1"/>
    </source>
</evidence>
<dbReference type="Gene3D" id="3.30.200.20">
    <property type="entry name" value="Phosphorylase Kinase, domain 1"/>
    <property type="match status" value="1"/>
</dbReference>
<dbReference type="InterPro" id="IPR017441">
    <property type="entry name" value="Protein_kinase_ATP_BS"/>
</dbReference>
<evidence type="ECO:0000256" key="7">
    <source>
        <dbReference type="PROSITE-ProRule" id="PRU10141"/>
    </source>
</evidence>
<evidence type="ECO:0000256" key="6">
    <source>
        <dbReference type="ARBA" id="ARBA00022840"/>
    </source>
</evidence>
<dbReference type="SMART" id="SM00062">
    <property type="entry name" value="PBPb"/>
    <property type="match status" value="1"/>
</dbReference>
<reference evidence="10 11" key="1">
    <citation type="submission" date="2021-06" db="EMBL/GenBank/DDBJ databases">
        <title>Ecological speciation of a Streptomyces species isolated from different habitats and geographic origins.</title>
        <authorList>
            <person name="Wang J."/>
        </authorList>
    </citation>
    <scope>NUCLEOTIDE SEQUENCE [LARGE SCALE GENOMIC DNA]</scope>
    <source>
        <strain evidence="10 11">FXJ8.012</strain>
    </source>
</reference>
<dbReference type="Pfam" id="PF00497">
    <property type="entry name" value="SBP_bac_3"/>
    <property type="match status" value="1"/>
</dbReference>
<feature type="compositionally biased region" description="Low complexity" evidence="8">
    <location>
        <begin position="319"/>
        <end position="375"/>
    </location>
</feature>
<evidence type="ECO:0000256" key="3">
    <source>
        <dbReference type="ARBA" id="ARBA00022679"/>
    </source>
</evidence>
<dbReference type="PANTHER" id="PTHR43289:SF6">
    <property type="entry name" value="SERINE_THREONINE-PROTEIN KINASE NEKL-3"/>
    <property type="match status" value="1"/>
</dbReference>
<dbReference type="SUPFAM" id="SSF56112">
    <property type="entry name" value="Protein kinase-like (PK-like)"/>
    <property type="match status" value="1"/>
</dbReference>
<accession>A0ABS7VY17</accession>
<dbReference type="Gene3D" id="3.40.190.10">
    <property type="entry name" value="Periplasmic binding protein-like II"/>
    <property type="match status" value="2"/>
</dbReference>
<dbReference type="CDD" id="cd14014">
    <property type="entry name" value="STKc_PknB_like"/>
    <property type="match status" value="1"/>
</dbReference>
<evidence type="ECO:0000259" key="9">
    <source>
        <dbReference type="PROSITE" id="PS50011"/>
    </source>
</evidence>
<organism evidence="10 11">
    <name type="scientific">Streptomyces olivaceus</name>
    <dbReference type="NCBI Taxonomy" id="47716"/>
    <lineage>
        <taxon>Bacteria</taxon>
        <taxon>Bacillati</taxon>
        <taxon>Actinomycetota</taxon>
        <taxon>Actinomycetes</taxon>
        <taxon>Kitasatosporales</taxon>
        <taxon>Streptomycetaceae</taxon>
        <taxon>Streptomyces</taxon>
    </lineage>
</organism>